<dbReference type="Gene3D" id="1.10.10.10">
    <property type="entry name" value="Winged helix-like DNA-binding domain superfamily/Winged helix DNA-binding domain"/>
    <property type="match status" value="1"/>
</dbReference>
<organism evidence="2 3">
    <name type="scientific">Ancylomarina salipaludis</name>
    <dbReference type="NCBI Taxonomy" id="2501299"/>
    <lineage>
        <taxon>Bacteria</taxon>
        <taxon>Pseudomonadati</taxon>
        <taxon>Bacteroidota</taxon>
        <taxon>Bacteroidia</taxon>
        <taxon>Marinilabiliales</taxon>
        <taxon>Marinifilaceae</taxon>
        <taxon>Ancylomarina</taxon>
    </lineage>
</organism>
<sequence length="75" mass="9124">MSYREYVNRIEYLKYLINNKRTGTAQELALKLGVSRRTVFDYLSHLRDEGHRICYCRKTRTYWFLEDNNRCLVGI</sequence>
<dbReference type="Pfam" id="PF08279">
    <property type="entry name" value="HTH_11"/>
    <property type="match status" value="1"/>
</dbReference>
<keyword evidence="3" id="KW-1185">Reference proteome</keyword>
<reference evidence="2 3" key="1">
    <citation type="submission" date="2019-01" db="EMBL/GenBank/DDBJ databases">
        <title>Ancylomarina salipaludis sp. nov., isolated from a salt marsh.</title>
        <authorList>
            <person name="Yoon J.-H."/>
        </authorList>
    </citation>
    <scope>NUCLEOTIDE SEQUENCE [LARGE SCALE GENOMIC DNA]</scope>
    <source>
        <strain evidence="2 3">SHSM-M15</strain>
    </source>
</reference>
<dbReference type="InterPro" id="IPR036388">
    <property type="entry name" value="WH-like_DNA-bd_sf"/>
</dbReference>
<dbReference type="OrthoDB" id="1163801at2"/>
<evidence type="ECO:0000313" key="2">
    <source>
        <dbReference type="EMBL" id="RXQ97405.1"/>
    </source>
</evidence>
<accession>A0A4Q1JRJ1</accession>
<dbReference type="Proteomes" id="UP000289703">
    <property type="component" value="Unassembled WGS sequence"/>
</dbReference>
<protein>
    <submittedName>
        <fullName evidence="2">Helix-turn-helix domain-containing protein</fullName>
    </submittedName>
</protein>
<dbReference type="SUPFAM" id="SSF46785">
    <property type="entry name" value="Winged helix' DNA-binding domain"/>
    <property type="match status" value="1"/>
</dbReference>
<evidence type="ECO:0000313" key="3">
    <source>
        <dbReference type="Proteomes" id="UP000289703"/>
    </source>
</evidence>
<gene>
    <name evidence="2" type="ORF">EO244_00515</name>
</gene>
<dbReference type="EMBL" id="SAXA01000001">
    <property type="protein sequence ID" value="RXQ97405.1"/>
    <property type="molecule type" value="Genomic_DNA"/>
</dbReference>
<dbReference type="InterPro" id="IPR036390">
    <property type="entry name" value="WH_DNA-bd_sf"/>
</dbReference>
<comment type="caution">
    <text evidence="2">The sequence shown here is derived from an EMBL/GenBank/DDBJ whole genome shotgun (WGS) entry which is preliminary data.</text>
</comment>
<dbReference type="InterPro" id="IPR013196">
    <property type="entry name" value="HTH_11"/>
</dbReference>
<dbReference type="RefSeq" id="WP_129251893.1">
    <property type="nucleotide sequence ID" value="NZ_SAXA01000001.1"/>
</dbReference>
<name>A0A4Q1JRJ1_9BACT</name>
<proteinExistence type="predicted"/>
<evidence type="ECO:0000259" key="1">
    <source>
        <dbReference type="Pfam" id="PF08279"/>
    </source>
</evidence>
<feature type="domain" description="Helix-turn-helix type 11" evidence="1">
    <location>
        <begin position="13"/>
        <end position="53"/>
    </location>
</feature>
<dbReference type="AlphaFoldDB" id="A0A4Q1JRJ1"/>